<dbReference type="EMBL" id="JBEPCU010000024">
    <property type="protein sequence ID" value="MER6976129.1"/>
    <property type="molecule type" value="Genomic_DNA"/>
</dbReference>
<evidence type="ECO:0000313" key="2">
    <source>
        <dbReference type="Proteomes" id="UP001458415"/>
    </source>
</evidence>
<keyword evidence="2" id="KW-1185">Reference proteome</keyword>
<evidence type="ECO:0000313" key="1">
    <source>
        <dbReference type="EMBL" id="MER6976129.1"/>
    </source>
</evidence>
<organism evidence="1 2">
    <name type="scientific">Streptomyces carpinensis</name>
    <dbReference type="NCBI Taxonomy" id="66369"/>
    <lineage>
        <taxon>Bacteria</taxon>
        <taxon>Bacillati</taxon>
        <taxon>Actinomycetota</taxon>
        <taxon>Actinomycetes</taxon>
        <taxon>Kitasatosporales</taxon>
        <taxon>Streptomycetaceae</taxon>
        <taxon>Streptomyces</taxon>
    </lineage>
</organism>
<gene>
    <name evidence="1" type="ORF">ABT317_03530</name>
</gene>
<comment type="caution">
    <text evidence="1">The sequence shown here is derived from an EMBL/GenBank/DDBJ whole genome shotgun (WGS) entry which is preliminary data.</text>
</comment>
<dbReference type="RefSeq" id="WP_143667996.1">
    <property type="nucleotide sequence ID" value="NZ_MUBM01000022.1"/>
</dbReference>
<dbReference type="Proteomes" id="UP001458415">
    <property type="component" value="Unassembled WGS sequence"/>
</dbReference>
<accession>A0ABV1VW05</accession>
<sequence length="105" mass="11211">MGNSKMRGGLTSEAVTLLSFIPGRMGIVGFYEHDGSLIEVAVLSDGKEGSGDWVVEFWDLTPGGPGELMHVHVNANGECGVDILDESVDESFVDWAVSIARSELL</sequence>
<evidence type="ECO:0008006" key="3">
    <source>
        <dbReference type="Google" id="ProtNLM"/>
    </source>
</evidence>
<reference evidence="1 2" key="1">
    <citation type="submission" date="2024-06" db="EMBL/GenBank/DDBJ databases">
        <title>The Natural Products Discovery Center: Release of the First 8490 Sequenced Strains for Exploring Actinobacteria Biosynthetic Diversity.</title>
        <authorList>
            <person name="Kalkreuter E."/>
            <person name="Kautsar S.A."/>
            <person name="Yang D."/>
            <person name="Bader C.D."/>
            <person name="Teijaro C.N."/>
            <person name="Fluegel L."/>
            <person name="Davis C.M."/>
            <person name="Simpson J.R."/>
            <person name="Lauterbach L."/>
            <person name="Steele A.D."/>
            <person name="Gui C."/>
            <person name="Meng S."/>
            <person name="Li G."/>
            <person name="Viehrig K."/>
            <person name="Ye F."/>
            <person name="Su P."/>
            <person name="Kiefer A.F."/>
            <person name="Nichols A."/>
            <person name="Cepeda A.J."/>
            <person name="Yan W."/>
            <person name="Fan B."/>
            <person name="Jiang Y."/>
            <person name="Adhikari A."/>
            <person name="Zheng C.-J."/>
            <person name="Schuster L."/>
            <person name="Cowan T.M."/>
            <person name="Smanski M.J."/>
            <person name="Chevrette M.G."/>
            <person name="De Carvalho L.P.S."/>
            <person name="Shen B."/>
        </authorList>
    </citation>
    <scope>NUCLEOTIDE SEQUENCE [LARGE SCALE GENOMIC DNA]</scope>
    <source>
        <strain evidence="1 2">NPDC000634</strain>
    </source>
</reference>
<proteinExistence type="predicted"/>
<name>A0ABV1VW05_9ACTN</name>
<protein>
    <recommendedName>
        <fullName evidence="3">CdiI</fullName>
    </recommendedName>
</protein>